<gene>
    <name evidence="2" type="ORF">SSLN_LOCUS18233</name>
</gene>
<dbReference type="EMBL" id="UYSU01043971">
    <property type="protein sequence ID" value="VDM04619.1"/>
    <property type="molecule type" value="Genomic_DNA"/>
</dbReference>
<evidence type="ECO:0000313" key="3">
    <source>
        <dbReference type="Proteomes" id="UP000275846"/>
    </source>
</evidence>
<dbReference type="WBParaSite" id="SSLN_0001891601-mRNA-1">
    <property type="protein sequence ID" value="SSLN_0001891601-mRNA-1"/>
    <property type="gene ID" value="SSLN_0001891601"/>
</dbReference>
<dbReference type="Proteomes" id="UP000275846">
    <property type="component" value="Unassembled WGS sequence"/>
</dbReference>
<keyword evidence="3" id="KW-1185">Reference proteome</keyword>
<name>A0A183TP35_SCHSO</name>
<protein>
    <submittedName>
        <fullName evidence="2 4">Uncharacterized protein</fullName>
    </submittedName>
</protein>
<evidence type="ECO:0000313" key="4">
    <source>
        <dbReference type="WBParaSite" id="SSLN_0001891601-mRNA-1"/>
    </source>
</evidence>
<sequence>MTESRRSEAGEDAGGWRVPAISVLAAPRRATTPPFSAFVTGAPVSRQSQESRSQERAQGAGAVLKVDKLVVLGNFNDRVATDNAAGEGVLGPHCLGSSNDNNRFLLSTCAELRLLLINTFYLPTREKAYSMHLHKSSADSCWTMFSFGDEIDKTCG</sequence>
<evidence type="ECO:0000313" key="2">
    <source>
        <dbReference type="EMBL" id="VDM04619.1"/>
    </source>
</evidence>
<proteinExistence type="predicted"/>
<evidence type="ECO:0000256" key="1">
    <source>
        <dbReference type="SAM" id="MobiDB-lite"/>
    </source>
</evidence>
<reference evidence="4" key="1">
    <citation type="submission" date="2016-06" db="UniProtKB">
        <authorList>
            <consortium name="WormBaseParasite"/>
        </authorList>
    </citation>
    <scope>IDENTIFICATION</scope>
</reference>
<dbReference type="AlphaFoldDB" id="A0A183TP35"/>
<accession>A0A183TP35</accession>
<reference evidence="2 3" key="2">
    <citation type="submission" date="2018-11" db="EMBL/GenBank/DDBJ databases">
        <authorList>
            <consortium name="Pathogen Informatics"/>
        </authorList>
    </citation>
    <scope>NUCLEOTIDE SEQUENCE [LARGE SCALE GENOMIC DNA]</scope>
    <source>
        <strain evidence="2 3">NST_G2</strain>
    </source>
</reference>
<organism evidence="4">
    <name type="scientific">Schistocephalus solidus</name>
    <name type="common">Tapeworm</name>
    <dbReference type="NCBI Taxonomy" id="70667"/>
    <lineage>
        <taxon>Eukaryota</taxon>
        <taxon>Metazoa</taxon>
        <taxon>Spiralia</taxon>
        <taxon>Lophotrochozoa</taxon>
        <taxon>Platyhelminthes</taxon>
        <taxon>Cestoda</taxon>
        <taxon>Eucestoda</taxon>
        <taxon>Diphyllobothriidea</taxon>
        <taxon>Diphyllobothriidae</taxon>
        <taxon>Schistocephalus</taxon>
    </lineage>
</organism>
<feature type="region of interest" description="Disordered" evidence="1">
    <location>
        <begin position="33"/>
        <end position="59"/>
    </location>
</feature>